<dbReference type="GO" id="GO:0008081">
    <property type="term" value="F:phosphoric diester hydrolase activity"/>
    <property type="evidence" value="ECO:0007669"/>
    <property type="project" value="InterPro"/>
</dbReference>
<sequence length="338" mass="37294">MVILHASDAKETVNLARQMGSTFDLTANWMSQLLPYIGSRTIDTICLPQSHDAGLYEICRTCRLGSESTKDNIPSSVASLVTMVDFSLVDCYHGGDGASLDELIRQVNKFMASHNEIVILSISHAFSFDRETIGEEWGHLLNQTEWERLLTQLSQLNLRYVMPSTPGPNDRGVVGREITEMLAGSTRPAVIVALGGLRDRQVTHTQDTTEAIVGYLRDTGGFMAQILLIAMYNAFQSSYLRQGLYSIIDVARLLRASDLPKVPDEISPEKYPNLITMDSIEDAGLGCVTIAVNGKIITGKNVTLVFENDQAMSNPITHVLPAIILKLFLHLDLERGLQ</sequence>
<protein>
    <submittedName>
        <fullName evidence="1">Uncharacterized protein</fullName>
    </submittedName>
</protein>
<organism evidence="1 2">
    <name type="scientific">Penicilliopsis zonata CBS 506.65</name>
    <dbReference type="NCBI Taxonomy" id="1073090"/>
    <lineage>
        <taxon>Eukaryota</taxon>
        <taxon>Fungi</taxon>
        <taxon>Dikarya</taxon>
        <taxon>Ascomycota</taxon>
        <taxon>Pezizomycotina</taxon>
        <taxon>Eurotiomycetes</taxon>
        <taxon>Eurotiomycetidae</taxon>
        <taxon>Eurotiales</taxon>
        <taxon>Aspergillaceae</taxon>
        <taxon>Penicilliopsis</taxon>
    </lineage>
</organism>
<accession>A0A1L9S6G4</accession>
<dbReference type="VEuPathDB" id="FungiDB:ASPZODRAFT_146936"/>
<evidence type="ECO:0000313" key="2">
    <source>
        <dbReference type="Proteomes" id="UP000184188"/>
    </source>
</evidence>
<dbReference type="RefSeq" id="XP_022577274.1">
    <property type="nucleotide sequence ID" value="XM_022725207.1"/>
</dbReference>
<dbReference type="GeneID" id="34611672"/>
<evidence type="ECO:0000313" key="1">
    <source>
        <dbReference type="EMBL" id="OJJ42764.1"/>
    </source>
</evidence>
<dbReference type="Proteomes" id="UP000184188">
    <property type="component" value="Unassembled WGS sequence"/>
</dbReference>
<proteinExistence type="predicted"/>
<keyword evidence="2" id="KW-1185">Reference proteome</keyword>
<name>A0A1L9S6G4_9EURO</name>
<dbReference type="InterPro" id="IPR017946">
    <property type="entry name" value="PLC-like_Pdiesterase_TIM-brl"/>
</dbReference>
<gene>
    <name evidence="1" type="ORF">ASPZODRAFT_146936</name>
</gene>
<dbReference type="AlphaFoldDB" id="A0A1L9S6G4"/>
<dbReference type="GO" id="GO:0006629">
    <property type="term" value="P:lipid metabolic process"/>
    <property type="evidence" value="ECO:0007669"/>
    <property type="project" value="InterPro"/>
</dbReference>
<dbReference type="Gene3D" id="3.20.20.190">
    <property type="entry name" value="Phosphatidylinositol (PI) phosphodiesterase"/>
    <property type="match status" value="1"/>
</dbReference>
<dbReference type="EMBL" id="KV878356">
    <property type="protein sequence ID" value="OJJ42764.1"/>
    <property type="molecule type" value="Genomic_DNA"/>
</dbReference>
<dbReference type="SUPFAM" id="SSF51695">
    <property type="entry name" value="PLC-like phosphodiesterases"/>
    <property type="match status" value="1"/>
</dbReference>
<dbReference type="OrthoDB" id="1046782at2759"/>
<reference evidence="2" key="1">
    <citation type="journal article" date="2017" name="Genome Biol.">
        <title>Comparative genomics reveals high biological diversity and specific adaptations in the industrially and medically important fungal genus Aspergillus.</title>
        <authorList>
            <person name="de Vries R.P."/>
            <person name="Riley R."/>
            <person name="Wiebenga A."/>
            <person name="Aguilar-Osorio G."/>
            <person name="Amillis S."/>
            <person name="Uchima C.A."/>
            <person name="Anderluh G."/>
            <person name="Asadollahi M."/>
            <person name="Askin M."/>
            <person name="Barry K."/>
            <person name="Battaglia E."/>
            <person name="Bayram O."/>
            <person name="Benocci T."/>
            <person name="Braus-Stromeyer S.A."/>
            <person name="Caldana C."/>
            <person name="Canovas D."/>
            <person name="Cerqueira G.C."/>
            <person name="Chen F."/>
            <person name="Chen W."/>
            <person name="Choi C."/>
            <person name="Clum A."/>
            <person name="Dos Santos R.A."/>
            <person name="Damasio A.R."/>
            <person name="Diallinas G."/>
            <person name="Emri T."/>
            <person name="Fekete E."/>
            <person name="Flipphi M."/>
            <person name="Freyberg S."/>
            <person name="Gallo A."/>
            <person name="Gournas C."/>
            <person name="Habgood R."/>
            <person name="Hainaut M."/>
            <person name="Harispe M.L."/>
            <person name="Henrissat B."/>
            <person name="Hilden K.S."/>
            <person name="Hope R."/>
            <person name="Hossain A."/>
            <person name="Karabika E."/>
            <person name="Karaffa L."/>
            <person name="Karanyi Z."/>
            <person name="Krasevec N."/>
            <person name="Kuo A."/>
            <person name="Kusch H."/>
            <person name="LaButti K."/>
            <person name="Lagendijk E.L."/>
            <person name="Lapidus A."/>
            <person name="Levasseur A."/>
            <person name="Lindquist E."/>
            <person name="Lipzen A."/>
            <person name="Logrieco A.F."/>
            <person name="MacCabe A."/>
            <person name="Maekelae M.R."/>
            <person name="Malavazi I."/>
            <person name="Melin P."/>
            <person name="Meyer V."/>
            <person name="Mielnichuk N."/>
            <person name="Miskei M."/>
            <person name="Molnar A.P."/>
            <person name="Mule G."/>
            <person name="Ngan C.Y."/>
            <person name="Orejas M."/>
            <person name="Orosz E."/>
            <person name="Ouedraogo J.P."/>
            <person name="Overkamp K.M."/>
            <person name="Park H.-S."/>
            <person name="Perrone G."/>
            <person name="Piumi F."/>
            <person name="Punt P.J."/>
            <person name="Ram A.F."/>
            <person name="Ramon A."/>
            <person name="Rauscher S."/>
            <person name="Record E."/>
            <person name="Riano-Pachon D.M."/>
            <person name="Robert V."/>
            <person name="Roehrig J."/>
            <person name="Ruller R."/>
            <person name="Salamov A."/>
            <person name="Salih N.S."/>
            <person name="Samson R.A."/>
            <person name="Sandor E."/>
            <person name="Sanguinetti M."/>
            <person name="Schuetze T."/>
            <person name="Sepcic K."/>
            <person name="Shelest E."/>
            <person name="Sherlock G."/>
            <person name="Sophianopoulou V."/>
            <person name="Squina F.M."/>
            <person name="Sun H."/>
            <person name="Susca A."/>
            <person name="Todd R.B."/>
            <person name="Tsang A."/>
            <person name="Unkles S.E."/>
            <person name="van de Wiele N."/>
            <person name="van Rossen-Uffink D."/>
            <person name="Oliveira J.V."/>
            <person name="Vesth T.C."/>
            <person name="Visser J."/>
            <person name="Yu J.-H."/>
            <person name="Zhou M."/>
            <person name="Andersen M.R."/>
            <person name="Archer D.B."/>
            <person name="Baker S.E."/>
            <person name="Benoit I."/>
            <person name="Brakhage A.A."/>
            <person name="Braus G.H."/>
            <person name="Fischer R."/>
            <person name="Frisvad J.C."/>
            <person name="Goldman G.H."/>
            <person name="Houbraken J."/>
            <person name="Oakley B."/>
            <person name="Pocsi I."/>
            <person name="Scazzocchio C."/>
            <person name="Seiboth B."/>
            <person name="vanKuyk P.A."/>
            <person name="Wortman J."/>
            <person name="Dyer P.S."/>
            <person name="Grigoriev I.V."/>
        </authorList>
    </citation>
    <scope>NUCLEOTIDE SEQUENCE [LARGE SCALE GENOMIC DNA]</scope>
    <source>
        <strain evidence="2">CBS 506.65</strain>
    </source>
</reference>